<reference evidence="1 2" key="1">
    <citation type="submission" date="2017-03" db="EMBL/GenBank/DDBJ databases">
        <title>Genome analysis of Rhizobial strains effectives or ineffectives for nitrogen fixation isolated from bean seeds.</title>
        <authorList>
            <person name="Peralta H."/>
            <person name="Aguilar-Vera A."/>
            <person name="Mora Y."/>
            <person name="Vargas-Lagunas C."/>
            <person name="Girard L."/>
            <person name="Mora J."/>
        </authorList>
    </citation>
    <scope>NUCLEOTIDE SEQUENCE [LARGE SCALE GENOMIC DNA]</scope>
    <source>
        <strain evidence="1 2">CCGM3</strain>
    </source>
</reference>
<sequence length="72" mass="8339">MPFYKETNRFQCFNHAGRPCIVIEQMRTDLLGNTGLDPTKIDYLTEDGDVVSRLDESLFLVLISQEELMLTR</sequence>
<evidence type="ECO:0000313" key="1">
    <source>
        <dbReference type="EMBL" id="RDJ02997.1"/>
    </source>
</evidence>
<accession>A0A370KF84</accession>
<dbReference type="Proteomes" id="UP000254939">
    <property type="component" value="Unassembled WGS sequence"/>
</dbReference>
<protein>
    <submittedName>
        <fullName evidence="1">Uncharacterized protein</fullName>
    </submittedName>
</protein>
<dbReference type="OrthoDB" id="8381377at2"/>
<dbReference type="RefSeq" id="WP_114715691.1">
    <property type="nucleotide sequence ID" value="NZ_KZ857269.1"/>
</dbReference>
<name>A0A370KF84_9HYPH</name>
<gene>
    <name evidence="1" type="ORF">B5K06_31425</name>
</gene>
<comment type="caution">
    <text evidence="1">The sequence shown here is derived from an EMBL/GenBank/DDBJ whole genome shotgun (WGS) entry which is preliminary data.</text>
</comment>
<proteinExistence type="predicted"/>
<organism evidence="1 2">
    <name type="scientific">Rhizobium grahamii</name>
    <dbReference type="NCBI Taxonomy" id="1120045"/>
    <lineage>
        <taxon>Bacteria</taxon>
        <taxon>Pseudomonadati</taxon>
        <taxon>Pseudomonadota</taxon>
        <taxon>Alphaproteobacteria</taxon>
        <taxon>Hyphomicrobiales</taxon>
        <taxon>Rhizobiaceae</taxon>
        <taxon>Rhizobium/Agrobacterium group</taxon>
        <taxon>Rhizobium</taxon>
    </lineage>
</organism>
<evidence type="ECO:0000313" key="2">
    <source>
        <dbReference type="Proteomes" id="UP000254939"/>
    </source>
</evidence>
<dbReference type="AlphaFoldDB" id="A0A370KF84"/>
<dbReference type="EMBL" id="NAAC01000045">
    <property type="protein sequence ID" value="RDJ02997.1"/>
    <property type="molecule type" value="Genomic_DNA"/>
</dbReference>